<dbReference type="PANTHER" id="PTHR24006">
    <property type="entry name" value="UBIQUITIN CARBOXYL-TERMINAL HYDROLASE"/>
    <property type="match status" value="1"/>
</dbReference>
<evidence type="ECO:0000256" key="9">
    <source>
        <dbReference type="ARBA" id="ARBA00023242"/>
    </source>
</evidence>
<dbReference type="InterPro" id="IPR028889">
    <property type="entry name" value="USP"/>
</dbReference>
<sequence>MFAAYKRNLQPKKRMARNYPGMPAAVRDRANANDDNDNDNDDQIQYARVWSLYQTHLQHLVSVYDERDLPTLINEYSVDGALEHLAQLVDARQGTLVKHATTPVHYQGFVNTGNTCYLDSTLFALFLFHSPFDWLLLKPILRPEVKELQTTLRFITNQLRLGALITPIVINKLRMDLYHAGWIHQSIPGSAATTTQEDASEFFLFLLNVLEAPYLSMMQHVVYDGCASITDENDQKSFRERILSLAIPLSANENPKVLTVEDLLYSYFFDNKITVLRERDTQGCTRMTVEAWQASHIIPIEGGNSNLIIPMLLKRYDVYGRRIGKSTGNVNGTSAVAGHQHSLPRIDSVMPRRMDYTLVLRAAVCHHGDSLASGHYIAFTTLNGEEWLLFDDMRTPRVVKFCDLKSITAAFEHMSTSAYLLLYEMLSDTEDEALPKQQQVQMVDDMTTAQNLQSQEFERVATMGPRIPSHKDAKNCVIM</sequence>
<comment type="caution">
    <text evidence="11">The sequence shown here is derived from an EMBL/GenBank/DDBJ whole genome shotgun (WGS) entry which is preliminary data.</text>
</comment>
<accession>A0A507D8F7</accession>
<dbReference type="Gene3D" id="3.90.70.10">
    <property type="entry name" value="Cysteine proteinases"/>
    <property type="match status" value="2"/>
</dbReference>
<evidence type="ECO:0000256" key="5">
    <source>
        <dbReference type="ARBA" id="ARBA00022670"/>
    </source>
</evidence>
<keyword evidence="9" id="KW-0539">Nucleus</keyword>
<dbReference type="GO" id="GO:0016579">
    <property type="term" value="P:protein deubiquitination"/>
    <property type="evidence" value="ECO:0007669"/>
    <property type="project" value="InterPro"/>
</dbReference>
<evidence type="ECO:0000256" key="6">
    <source>
        <dbReference type="ARBA" id="ARBA00022786"/>
    </source>
</evidence>
<evidence type="ECO:0000256" key="8">
    <source>
        <dbReference type="ARBA" id="ARBA00022807"/>
    </source>
</evidence>
<evidence type="ECO:0000256" key="2">
    <source>
        <dbReference type="ARBA" id="ARBA00004123"/>
    </source>
</evidence>
<evidence type="ECO:0000259" key="10">
    <source>
        <dbReference type="PROSITE" id="PS50235"/>
    </source>
</evidence>
<dbReference type="InterPro" id="IPR050164">
    <property type="entry name" value="Peptidase_C19"/>
</dbReference>
<dbReference type="PROSITE" id="PS00972">
    <property type="entry name" value="USP_1"/>
    <property type="match status" value="1"/>
</dbReference>
<evidence type="ECO:0000313" key="11">
    <source>
        <dbReference type="EMBL" id="TPX47756.1"/>
    </source>
</evidence>
<comment type="catalytic activity">
    <reaction evidence="1">
        <text>Thiol-dependent hydrolysis of ester, thioester, amide, peptide and isopeptide bonds formed by the C-terminal Gly of ubiquitin (a 76-residue protein attached to proteins as an intracellular targeting signal).</text>
        <dbReference type="EC" id="3.4.19.12"/>
    </reaction>
</comment>
<dbReference type="EC" id="3.4.19.12" evidence="4"/>
<dbReference type="GO" id="GO:0006508">
    <property type="term" value="P:proteolysis"/>
    <property type="evidence" value="ECO:0007669"/>
    <property type="project" value="UniProtKB-KW"/>
</dbReference>
<dbReference type="Proteomes" id="UP000320475">
    <property type="component" value="Unassembled WGS sequence"/>
</dbReference>
<dbReference type="AlphaFoldDB" id="A0A507D8F7"/>
<evidence type="ECO:0000256" key="7">
    <source>
        <dbReference type="ARBA" id="ARBA00022801"/>
    </source>
</evidence>
<comment type="similarity">
    <text evidence="3">Belongs to the peptidase C19 family.</text>
</comment>
<keyword evidence="5" id="KW-0645">Protease</keyword>
<dbReference type="InterPro" id="IPR001394">
    <property type="entry name" value="Peptidase_C19_UCH"/>
</dbReference>
<dbReference type="InterPro" id="IPR018200">
    <property type="entry name" value="USP_CS"/>
</dbReference>
<comment type="subcellular location">
    <subcellularLocation>
        <location evidence="2">Nucleus</location>
    </subcellularLocation>
</comment>
<dbReference type="Pfam" id="PF00443">
    <property type="entry name" value="UCH"/>
    <property type="match status" value="1"/>
</dbReference>
<protein>
    <recommendedName>
        <fullName evidence="4">ubiquitinyl hydrolase 1</fullName>
        <ecNumber evidence="4">3.4.19.12</ecNumber>
    </recommendedName>
</protein>
<dbReference type="GO" id="GO:0004843">
    <property type="term" value="F:cysteine-type deubiquitinase activity"/>
    <property type="evidence" value="ECO:0007669"/>
    <property type="project" value="UniProtKB-EC"/>
</dbReference>
<dbReference type="InterPro" id="IPR038765">
    <property type="entry name" value="Papain-like_cys_pep_sf"/>
</dbReference>
<evidence type="ECO:0000256" key="3">
    <source>
        <dbReference type="ARBA" id="ARBA00009085"/>
    </source>
</evidence>
<evidence type="ECO:0000256" key="4">
    <source>
        <dbReference type="ARBA" id="ARBA00012759"/>
    </source>
</evidence>
<dbReference type="VEuPathDB" id="FungiDB:SeMB42_g03326"/>
<dbReference type="SUPFAM" id="SSF54001">
    <property type="entry name" value="Cysteine proteinases"/>
    <property type="match status" value="1"/>
</dbReference>
<gene>
    <name evidence="11" type="ORF">SeLEV6574_g02475</name>
</gene>
<keyword evidence="8" id="KW-0788">Thiol protease</keyword>
<dbReference type="OrthoDB" id="6287070at2759"/>
<organism evidence="11 12">
    <name type="scientific">Synchytrium endobioticum</name>
    <dbReference type="NCBI Taxonomy" id="286115"/>
    <lineage>
        <taxon>Eukaryota</taxon>
        <taxon>Fungi</taxon>
        <taxon>Fungi incertae sedis</taxon>
        <taxon>Chytridiomycota</taxon>
        <taxon>Chytridiomycota incertae sedis</taxon>
        <taxon>Chytridiomycetes</taxon>
        <taxon>Synchytriales</taxon>
        <taxon>Synchytriaceae</taxon>
        <taxon>Synchytrium</taxon>
    </lineage>
</organism>
<dbReference type="GO" id="GO:0005829">
    <property type="term" value="C:cytosol"/>
    <property type="evidence" value="ECO:0007669"/>
    <property type="project" value="TreeGrafter"/>
</dbReference>
<keyword evidence="7" id="KW-0378">Hydrolase</keyword>
<dbReference type="GO" id="GO:0005634">
    <property type="term" value="C:nucleus"/>
    <property type="evidence" value="ECO:0007669"/>
    <property type="project" value="UniProtKB-SubCell"/>
</dbReference>
<feature type="domain" description="USP" evidence="10">
    <location>
        <begin position="107"/>
        <end position="426"/>
    </location>
</feature>
<dbReference type="PANTHER" id="PTHR24006:SF722">
    <property type="entry name" value="UBIQUITIN CARBOXYL-TERMINAL HYDROLASE 48"/>
    <property type="match status" value="1"/>
</dbReference>
<name>A0A507D8F7_9FUNG</name>
<dbReference type="PROSITE" id="PS50235">
    <property type="entry name" value="USP_3"/>
    <property type="match status" value="1"/>
</dbReference>
<evidence type="ECO:0000256" key="1">
    <source>
        <dbReference type="ARBA" id="ARBA00000707"/>
    </source>
</evidence>
<evidence type="ECO:0000313" key="12">
    <source>
        <dbReference type="Proteomes" id="UP000320475"/>
    </source>
</evidence>
<keyword evidence="6" id="KW-0833">Ubl conjugation pathway</keyword>
<dbReference type="EMBL" id="QEAM01000069">
    <property type="protein sequence ID" value="TPX47756.1"/>
    <property type="molecule type" value="Genomic_DNA"/>
</dbReference>
<proteinExistence type="inferred from homology"/>
<reference evidence="11 12" key="1">
    <citation type="journal article" date="2019" name="Sci. Rep.">
        <title>Comparative genomics of chytrid fungi reveal insights into the obligate biotrophic and pathogenic lifestyle of Synchytrium endobioticum.</title>
        <authorList>
            <person name="van de Vossenberg B.T.L.H."/>
            <person name="Warris S."/>
            <person name="Nguyen H.D.T."/>
            <person name="van Gent-Pelzer M.P.E."/>
            <person name="Joly D.L."/>
            <person name="van de Geest H.C."/>
            <person name="Bonants P.J.M."/>
            <person name="Smith D.S."/>
            <person name="Levesque C.A."/>
            <person name="van der Lee T.A.J."/>
        </authorList>
    </citation>
    <scope>NUCLEOTIDE SEQUENCE [LARGE SCALE GENOMIC DNA]</scope>
    <source>
        <strain evidence="11 12">LEV6574</strain>
    </source>
</reference>